<keyword evidence="3" id="KW-1185">Reference proteome</keyword>
<proteinExistence type="predicted"/>
<comment type="caution">
    <text evidence="2">The sequence shown here is derived from an EMBL/GenBank/DDBJ whole genome shotgun (WGS) entry which is preliminary data.</text>
</comment>
<feature type="compositionally biased region" description="Basic and acidic residues" evidence="1">
    <location>
        <begin position="81"/>
        <end position="130"/>
    </location>
</feature>
<accession>A0AAW1UFT7</accession>
<evidence type="ECO:0000313" key="3">
    <source>
        <dbReference type="Proteomes" id="UP001431783"/>
    </source>
</evidence>
<organism evidence="2 3">
    <name type="scientific">Henosepilachna vigintioctopunctata</name>
    <dbReference type="NCBI Taxonomy" id="420089"/>
    <lineage>
        <taxon>Eukaryota</taxon>
        <taxon>Metazoa</taxon>
        <taxon>Ecdysozoa</taxon>
        <taxon>Arthropoda</taxon>
        <taxon>Hexapoda</taxon>
        <taxon>Insecta</taxon>
        <taxon>Pterygota</taxon>
        <taxon>Neoptera</taxon>
        <taxon>Endopterygota</taxon>
        <taxon>Coleoptera</taxon>
        <taxon>Polyphaga</taxon>
        <taxon>Cucujiformia</taxon>
        <taxon>Coccinelloidea</taxon>
        <taxon>Coccinellidae</taxon>
        <taxon>Epilachninae</taxon>
        <taxon>Epilachnini</taxon>
        <taxon>Henosepilachna</taxon>
    </lineage>
</organism>
<dbReference type="EMBL" id="JARQZJ010000046">
    <property type="protein sequence ID" value="KAK9878129.1"/>
    <property type="molecule type" value="Genomic_DNA"/>
</dbReference>
<evidence type="ECO:0000256" key="1">
    <source>
        <dbReference type="SAM" id="MobiDB-lite"/>
    </source>
</evidence>
<protein>
    <submittedName>
        <fullName evidence="2">Uncharacterized protein</fullName>
    </submittedName>
</protein>
<evidence type="ECO:0000313" key="2">
    <source>
        <dbReference type="EMBL" id="KAK9878129.1"/>
    </source>
</evidence>
<feature type="region of interest" description="Disordered" evidence="1">
    <location>
        <begin position="65"/>
        <end position="130"/>
    </location>
</feature>
<name>A0AAW1UFT7_9CUCU</name>
<sequence>MLKTVFLCCAKMVTGPHKHCTRKLDLFRTCRTMSSLTDCFGDKCPPHILHAAALTAYKKTLAQMPDPQFSNRPVMTSKEVCFPRKKNEDLKNQETKKPMNTKSDADQHKNNTRKSEKIVSNHEADETKDLSTPRLQRIVLLQQY</sequence>
<reference evidence="2 3" key="1">
    <citation type="submission" date="2023-03" db="EMBL/GenBank/DDBJ databases">
        <title>Genome insight into feeding habits of ladybird beetles.</title>
        <authorList>
            <person name="Li H.-S."/>
            <person name="Huang Y.-H."/>
            <person name="Pang H."/>
        </authorList>
    </citation>
    <scope>NUCLEOTIDE SEQUENCE [LARGE SCALE GENOMIC DNA]</scope>
    <source>
        <strain evidence="2">SYSU_2023b</strain>
        <tissue evidence="2">Whole body</tissue>
    </source>
</reference>
<dbReference type="Proteomes" id="UP001431783">
    <property type="component" value="Unassembled WGS sequence"/>
</dbReference>
<dbReference type="AlphaFoldDB" id="A0AAW1UFT7"/>
<gene>
    <name evidence="2" type="ORF">WA026_021146</name>
</gene>